<gene>
    <name evidence="1" type="ORF">EZS28_041473</name>
</gene>
<evidence type="ECO:0000313" key="2">
    <source>
        <dbReference type="Proteomes" id="UP000324800"/>
    </source>
</evidence>
<dbReference type="EMBL" id="SNRW01023450">
    <property type="protein sequence ID" value="KAA6362999.1"/>
    <property type="molecule type" value="Genomic_DNA"/>
</dbReference>
<feature type="non-terminal residue" evidence="1">
    <location>
        <position position="95"/>
    </location>
</feature>
<sequence>MIQALRELLQMSIVRVQEYLLCLLTTRSKTGFLTFDVYLAMRHRKFKWKTIAALRGALPLISTEMFASKRASDKNHVIRISEPLLKRRIVAKLFR</sequence>
<accession>A0A5J4TYJ7</accession>
<proteinExistence type="predicted"/>
<reference evidence="1 2" key="1">
    <citation type="submission" date="2019-03" db="EMBL/GenBank/DDBJ databases">
        <title>Single cell metagenomics reveals metabolic interactions within the superorganism composed of flagellate Streblomastix strix and complex community of Bacteroidetes bacteria on its surface.</title>
        <authorList>
            <person name="Treitli S.C."/>
            <person name="Kolisko M."/>
            <person name="Husnik F."/>
            <person name="Keeling P."/>
            <person name="Hampl V."/>
        </authorList>
    </citation>
    <scope>NUCLEOTIDE SEQUENCE [LARGE SCALE GENOMIC DNA]</scope>
    <source>
        <strain evidence="1">ST1C</strain>
    </source>
</reference>
<organism evidence="1 2">
    <name type="scientific">Streblomastix strix</name>
    <dbReference type="NCBI Taxonomy" id="222440"/>
    <lineage>
        <taxon>Eukaryota</taxon>
        <taxon>Metamonada</taxon>
        <taxon>Preaxostyla</taxon>
        <taxon>Oxymonadida</taxon>
        <taxon>Streblomastigidae</taxon>
        <taxon>Streblomastix</taxon>
    </lineage>
</organism>
<evidence type="ECO:0000313" key="1">
    <source>
        <dbReference type="EMBL" id="KAA6362999.1"/>
    </source>
</evidence>
<dbReference type="Proteomes" id="UP000324800">
    <property type="component" value="Unassembled WGS sequence"/>
</dbReference>
<comment type="caution">
    <text evidence="1">The sequence shown here is derived from an EMBL/GenBank/DDBJ whole genome shotgun (WGS) entry which is preliminary data.</text>
</comment>
<protein>
    <submittedName>
        <fullName evidence="1">Uncharacterized protein</fullName>
    </submittedName>
</protein>
<name>A0A5J4TYJ7_9EUKA</name>
<dbReference type="AlphaFoldDB" id="A0A5J4TYJ7"/>